<dbReference type="Proteomes" id="UP000002254">
    <property type="component" value="Chromosome 36"/>
</dbReference>
<evidence type="ECO:0000313" key="6">
    <source>
        <dbReference type="Proteomes" id="UP000002254"/>
    </source>
</evidence>
<evidence type="ECO:0000313" key="5">
    <source>
        <dbReference type="Ensembl" id="ENSCAFP00040032633.1"/>
    </source>
</evidence>
<feature type="transmembrane region" description="Helical" evidence="2">
    <location>
        <begin position="133"/>
        <end position="157"/>
    </location>
</feature>
<organism evidence="5 7">
    <name type="scientific">Canis lupus familiaris</name>
    <name type="common">Dog</name>
    <name type="synonym">Canis familiaris</name>
    <dbReference type="NCBI Taxonomy" id="9615"/>
    <lineage>
        <taxon>Eukaryota</taxon>
        <taxon>Metazoa</taxon>
        <taxon>Chordata</taxon>
        <taxon>Craniata</taxon>
        <taxon>Vertebrata</taxon>
        <taxon>Euteleostomi</taxon>
        <taxon>Mammalia</taxon>
        <taxon>Eutheria</taxon>
        <taxon>Laurasiatheria</taxon>
        <taxon>Carnivora</taxon>
        <taxon>Caniformia</taxon>
        <taxon>Canidae</taxon>
        <taxon>Canis</taxon>
    </lineage>
</organism>
<keyword evidence="2" id="KW-0812">Transmembrane</keyword>
<accession>A0A8C0T703</accession>
<feature type="compositionally biased region" description="Basic and acidic residues" evidence="1">
    <location>
        <begin position="1"/>
        <end position="10"/>
    </location>
</feature>
<dbReference type="Proteomes" id="UP000694429">
    <property type="component" value="Chromosome 36"/>
</dbReference>
<evidence type="ECO:0000313" key="3">
    <source>
        <dbReference type="Ensembl" id="ENSCAFP00000064748.1"/>
    </source>
</evidence>
<protein>
    <submittedName>
        <fullName evidence="5">Ubiquitin conjugating enzyme E2 E3</fullName>
    </submittedName>
</protein>
<evidence type="ECO:0000256" key="2">
    <source>
        <dbReference type="SAM" id="Phobius"/>
    </source>
</evidence>
<gene>
    <name evidence="3" type="primary">UBE2E3</name>
</gene>
<dbReference type="Proteomes" id="UP000694542">
    <property type="component" value="Chromosome 36"/>
</dbReference>
<keyword evidence="2" id="KW-0472">Membrane</keyword>
<dbReference type="Ensembl" id="ENSCAFT00040037439.1">
    <property type="protein sequence ID" value="ENSCAFP00040032633.1"/>
    <property type="gene ID" value="ENSCAFG00040020216.1"/>
</dbReference>
<dbReference type="Ensembl" id="ENSCAFT00030013775.1">
    <property type="protein sequence ID" value="ENSCAFP00030012024.1"/>
    <property type="gene ID" value="ENSCAFG00030007475.1"/>
</dbReference>
<dbReference type="AlphaFoldDB" id="A0A8C0T703"/>
<reference evidence="5" key="4">
    <citation type="submission" date="2025-05" db="UniProtKB">
        <authorList>
            <consortium name="Ensembl"/>
        </authorList>
    </citation>
    <scope>IDENTIFICATION</scope>
</reference>
<dbReference type="Ensembl" id="ENSCAFT00000077338.2">
    <property type="protein sequence ID" value="ENSCAFP00000064748.1"/>
    <property type="gene ID" value="ENSCAFG00000014163.4"/>
</dbReference>
<reference evidence="5" key="2">
    <citation type="submission" date="2018-10" db="EMBL/GenBank/DDBJ databases">
        <title>De novo assembly of a Great Dane genome.</title>
        <authorList>
            <person name="Kidd J.M."/>
            <person name="Pendleton A.L."/>
            <person name="Shen F."/>
            <person name="Emery S."/>
        </authorList>
    </citation>
    <scope>NUCLEOTIDE SEQUENCE [LARGE SCALE GENOMIC DNA]</scope>
    <source>
        <strain evidence="5">Great Dane</strain>
    </source>
</reference>
<evidence type="ECO:0000313" key="7">
    <source>
        <dbReference type="Proteomes" id="UP000694542"/>
    </source>
</evidence>
<name>A0A8C0T703_CANLF</name>
<feature type="compositionally biased region" description="Low complexity" evidence="1">
    <location>
        <begin position="50"/>
        <end position="60"/>
    </location>
</feature>
<dbReference type="OrthoDB" id="7851174at2759"/>
<sequence>MSSDRQRSDDESPSTSSGSSDADQRDPAAPEPEEQEERKPSATQQKKNTKLSSKTTAKLSTSAKRIQKELAEITLDPPPNCSFRLLYLCSTRNIEVRCIKEKYHWKFIQIQFYIELQTVLGLKEITFMNGDRLYLVHQVLYMKVVCFFWISLFHLIIHLSHQRLLSAPESIIATSTVRESSVWTSLKTTGVLL</sequence>
<feature type="region of interest" description="Disordered" evidence="1">
    <location>
        <begin position="1"/>
        <end position="60"/>
    </location>
</feature>
<proteinExistence type="predicted"/>
<keyword evidence="2" id="KW-1133">Transmembrane helix</keyword>
<evidence type="ECO:0000256" key="1">
    <source>
        <dbReference type="SAM" id="MobiDB-lite"/>
    </source>
</evidence>
<evidence type="ECO:0000313" key="4">
    <source>
        <dbReference type="Ensembl" id="ENSCAFP00030012024.1"/>
    </source>
</evidence>
<reference evidence="3 6" key="1">
    <citation type="journal article" date="2005" name="Nature">
        <title>Genome sequence, comparative analysis and haplotype structure of the domestic dog.</title>
        <authorList>
            <consortium name="Broad Sequencing Platform"/>
            <person name="Lindblad-Toh K."/>
            <person name="Wade C.M."/>
            <person name="Mikkelsen T.S."/>
            <person name="Karlsson E.K."/>
            <person name="Jaffe D.B."/>
            <person name="Kamal M."/>
            <person name="Clamp M."/>
            <person name="Chang J.L."/>
            <person name="Kulbokas E.J. III"/>
            <person name="Zody M.C."/>
            <person name="Mauceli E."/>
            <person name="Xie X."/>
            <person name="Breen M."/>
            <person name="Wayne R.K."/>
            <person name="Ostrander E.A."/>
            <person name="Ponting C.P."/>
            <person name="Galibert F."/>
            <person name="Smith D.R."/>
            <person name="DeJong P.J."/>
            <person name="Kirkness E."/>
            <person name="Alvarez P."/>
            <person name="Biagi T."/>
            <person name="Brockman W."/>
            <person name="Butler J."/>
            <person name="Chin C.W."/>
            <person name="Cook A."/>
            <person name="Cuff J."/>
            <person name="Daly M.J."/>
            <person name="DeCaprio D."/>
            <person name="Gnerre S."/>
            <person name="Grabherr M."/>
            <person name="Kellis M."/>
            <person name="Kleber M."/>
            <person name="Bardeleben C."/>
            <person name="Goodstadt L."/>
            <person name="Heger A."/>
            <person name="Hitte C."/>
            <person name="Kim L."/>
            <person name="Koepfli K.P."/>
            <person name="Parker H.G."/>
            <person name="Pollinger J.P."/>
            <person name="Searle S.M."/>
            <person name="Sutter N.B."/>
            <person name="Thomas R."/>
            <person name="Webber C."/>
            <person name="Baldwin J."/>
            <person name="Abebe A."/>
            <person name="Abouelleil A."/>
            <person name="Aftuck L."/>
            <person name="Ait-Zahra M."/>
            <person name="Aldredge T."/>
            <person name="Allen N."/>
            <person name="An P."/>
            <person name="Anderson S."/>
            <person name="Antoine C."/>
            <person name="Arachchi H."/>
            <person name="Aslam A."/>
            <person name="Ayotte L."/>
            <person name="Bachantsang P."/>
            <person name="Barry A."/>
            <person name="Bayul T."/>
            <person name="Benamara M."/>
            <person name="Berlin A."/>
            <person name="Bessette D."/>
            <person name="Blitshteyn B."/>
            <person name="Bloom T."/>
            <person name="Blye J."/>
            <person name="Boguslavskiy L."/>
            <person name="Bonnet C."/>
            <person name="Boukhgalter B."/>
            <person name="Brown A."/>
            <person name="Cahill P."/>
            <person name="Calixte N."/>
            <person name="Camarata J."/>
            <person name="Cheshatsang Y."/>
            <person name="Chu J."/>
            <person name="Citroen M."/>
            <person name="Collymore A."/>
            <person name="Cooke P."/>
            <person name="Dawoe T."/>
            <person name="Daza R."/>
            <person name="Decktor K."/>
            <person name="DeGray S."/>
            <person name="Dhargay N."/>
            <person name="Dooley K."/>
            <person name="Dooley K."/>
            <person name="Dorje P."/>
            <person name="Dorjee K."/>
            <person name="Dorris L."/>
            <person name="Duffey N."/>
            <person name="Dupes A."/>
            <person name="Egbiremolen O."/>
            <person name="Elong R."/>
            <person name="Falk J."/>
            <person name="Farina A."/>
            <person name="Faro S."/>
            <person name="Ferguson D."/>
            <person name="Ferreira P."/>
            <person name="Fisher S."/>
            <person name="FitzGerald M."/>
            <person name="Foley K."/>
            <person name="Foley C."/>
            <person name="Franke A."/>
            <person name="Friedrich D."/>
            <person name="Gage D."/>
            <person name="Garber M."/>
            <person name="Gearin G."/>
            <person name="Giannoukos G."/>
            <person name="Goode T."/>
            <person name="Goyette A."/>
            <person name="Graham J."/>
            <person name="Grandbois E."/>
            <person name="Gyaltsen K."/>
            <person name="Hafez N."/>
            <person name="Hagopian D."/>
            <person name="Hagos B."/>
            <person name="Hall J."/>
            <person name="Healy C."/>
            <person name="Hegarty R."/>
            <person name="Honan T."/>
            <person name="Horn A."/>
            <person name="Houde N."/>
            <person name="Hughes L."/>
            <person name="Hunnicutt L."/>
            <person name="Husby M."/>
            <person name="Jester B."/>
            <person name="Jones C."/>
            <person name="Kamat A."/>
            <person name="Kanga B."/>
            <person name="Kells C."/>
            <person name="Khazanovich D."/>
            <person name="Kieu A.C."/>
            <person name="Kisner P."/>
            <person name="Kumar M."/>
            <person name="Lance K."/>
            <person name="Landers T."/>
            <person name="Lara M."/>
            <person name="Lee W."/>
            <person name="Leger J.P."/>
            <person name="Lennon N."/>
            <person name="Leuper L."/>
            <person name="LeVine S."/>
            <person name="Liu J."/>
            <person name="Liu X."/>
            <person name="Lokyitsang Y."/>
            <person name="Lokyitsang T."/>
            <person name="Lui A."/>
            <person name="Macdonald J."/>
            <person name="Major J."/>
            <person name="Marabella R."/>
            <person name="Maru K."/>
            <person name="Matthews C."/>
            <person name="McDonough S."/>
            <person name="Mehta T."/>
            <person name="Meldrim J."/>
            <person name="Melnikov A."/>
            <person name="Meneus L."/>
            <person name="Mihalev A."/>
            <person name="Mihova T."/>
            <person name="Miller K."/>
            <person name="Mittelman R."/>
            <person name="Mlenga V."/>
            <person name="Mulrain L."/>
            <person name="Munson G."/>
            <person name="Navidi A."/>
            <person name="Naylor J."/>
            <person name="Nguyen T."/>
            <person name="Nguyen N."/>
            <person name="Nguyen C."/>
            <person name="Nguyen T."/>
            <person name="Nicol R."/>
            <person name="Norbu N."/>
            <person name="Norbu C."/>
            <person name="Novod N."/>
            <person name="Nyima T."/>
            <person name="Olandt P."/>
            <person name="O'Neill B."/>
            <person name="O'Neill K."/>
            <person name="Osman S."/>
            <person name="Oyono L."/>
            <person name="Patti C."/>
            <person name="Perrin D."/>
            <person name="Phunkhang P."/>
            <person name="Pierre F."/>
            <person name="Priest M."/>
            <person name="Rachupka A."/>
            <person name="Raghuraman S."/>
            <person name="Rameau R."/>
            <person name="Ray V."/>
            <person name="Raymond C."/>
            <person name="Rege F."/>
            <person name="Rise C."/>
            <person name="Rogers J."/>
            <person name="Rogov P."/>
            <person name="Sahalie J."/>
            <person name="Settipalli S."/>
            <person name="Sharpe T."/>
            <person name="Shea T."/>
            <person name="Sheehan M."/>
            <person name="Sherpa N."/>
            <person name="Shi J."/>
            <person name="Shih D."/>
            <person name="Sloan J."/>
            <person name="Smith C."/>
            <person name="Sparrow T."/>
            <person name="Stalker J."/>
            <person name="Stange-Thomann N."/>
            <person name="Stavropoulos S."/>
            <person name="Stone C."/>
            <person name="Stone S."/>
            <person name="Sykes S."/>
            <person name="Tchuinga P."/>
            <person name="Tenzing P."/>
            <person name="Tesfaye S."/>
            <person name="Thoulutsang D."/>
            <person name="Thoulutsang Y."/>
            <person name="Topham K."/>
            <person name="Topping I."/>
            <person name="Tsamla T."/>
            <person name="Vassiliev H."/>
            <person name="Venkataraman V."/>
            <person name="Vo A."/>
            <person name="Wangchuk T."/>
            <person name="Wangdi T."/>
            <person name="Weiand M."/>
            <person name="Wilkinson J."/>
            <person name="Wilson A."/>
            <person name="Yadav S."/>
            <person name="Yang S."/>
            <person name="Yang X."/>
            <person name="Young G."/>
            <person name="Yu Q."/>
            <person name="Zainoun J."/>
            <person name="Zembek L."/>
            <person name="Zimmer A."/>
            <person name="Lander E.S."/>
        </authorList>
    </citation>
    <scope>NUCLEOTIDE SEQUENCE [LARGE SCALE GENOMIC DNA]</scope>
    <source>
        <strain evidence="3">Boxer</strain>
    </source>
</reference>
<reference evidence="4" key="3">
    <citation type="submission" date="2019-03" db="EMBL/GenBank/DDBJ databases">
        <authorList>
            <person name="Warren W.C."/>
            <person name="Johnson G.S."/>
        </authorList>
    </citation>
    <scope>NUCLEOTIDE SEQUENCE [LARGE SCALE GENOMIC DNA]</scope>
    <source>
        <strain evidence="4">Basenji</strain>
    </source>
</reference>